<evidence type="ECO:0000313" key="1">
    <source>
        <dbReference type="EMBL" id="GIY87105.1"/>
    </source>
</evidence>
<keyword evidence="2" id="KW-1185">Reference proteome</keyword>
<accession>A0AAV4WZH7</accession>
<protein>
    <submittedName>
        <fullName evidence="1">Uncharacterized protein</fullName>
    </submittedName>
</protein>
<dbReference type="EMBL" id="BPLR01016887">
    <property type="protein sequence ID" value="GIY87105.1"/>
    <property type="molecule type" value="Genomic_DNA"/>
</dbReference>
<proteinExistence type="predicted"/>
<gene>
    <name evidence="1" type="ORF">CEXT_490151</name>
</gene>
<name>A0AAV4WZH7_CAEEX</name>
<organism evidence="1 2">
    <name type="scientific">Caerostris extrusa</name>
    <name type="common">Bark spider</name>
    <name type="synonym">Caerostris bankana</name>
    <dbReference type="NCBI Taxonomy" id="172846"/>
    <lineage>
        <taxon>Eukaryota</taxon>
        <taxon>Metazoa</taxon>
        <taxon>Ecdysozoa</taxon>
        <taxon>Arthropoda</taxon>
        <taxon>Chelicerata</taxon>
        <taxon>Arachnida</taxon>
        <taxon>Araneae</taxon>
        <taxon>Araneomorphae</taxon>
        <taxon>Entelegynae</taxon>
        <taxon>Araneoidea</taxon>
        <taxon>Araneidae</taxon>
        <taxon>Caerostris</taxon>
    </lineage>
</organism>
<dbReference type="AlphaFoldDB" id="A0AAV4WZH7"/>
<sequence>MYLLQIIYVLQYDRFSPSLPFLRQVNHEKYPIPLPAPATVTTFGAKLPLTSMARNSFLWDVFMVDLAKNGPRCLHTPGVPKTRFRIRIRSRRVLFDRSRRYRFFSGVE</sequence>
<reference evidence="1 2" key="1">
    <citation type="submission" date="2021-06" db="EMBL/GenBank/DDBJ databases">
        <title>Caerostris extrusa draft genome.</title>
        <authorList>
            <person name="Kono N."/>
            <person name="Arakawa K."/>
        </authorList>
    </citation>
    <scope>NUCLEOTIDE SEQUENCE [LARGE SCALE GENOMIC DNA]</scope>
</reference>
<dbReference type="Proteomes" id="UP001054945">
    <property type="component" value="Unassembled WGS sequence"/>
</dbReference>
<comment type="caution">
    <text evidence="1">The sequence shown here is derived from an EMBL/GenBank/DDBJ whole genome shotgun (WGS) entry which is preliminary data.</text>
</comment>
<evidence type="ECO:0000313" key="2">
    <source>
        <dbReference type="Proteomes" id="UP001054945"/>
    </source>
</evidence>